<evidence type="ECO:0000259" key="2">
    <source>
        <dbReference type="PROSITE" id="PS50887"/>
    </source>
</evidence>
<reference evidence="3" key="1">
    <citation type="submission" date="2018-10" db="EMBL/GenBank/DDBJ databases">
        <authorList>
            <person name="Plewniak F."/>
        </authorList>
    </citation>
    <scope>NUCLEOTIDE SEQUENCE</scope>
</reference>
<dbReference type="Pfam" id="PF00563">
    <property type="entry name" value="EAL"/>
    <property type="match status" value="1"/>
</dbReference>
<dbReference type="FunFam" id="3.20.20.450:FF:000001">
    <property type="entry name" value="Cyclic di-GMP phosphodiesterase yahA"/>
    <property type="match status" value="1"/>
</dbReference>
<dbReference type="InterPro" id="IPR043128">
    <property type="entry name" value="Rev_trsase/Diguanyl_cyclase"/>
</dbReference>
<proteinExistence type="predicted"/>
<dbReference type="InterPro" id="IPR050706">
    <property type="entry name" value="Cyclic-di-GMP_PDE-like"/>
</dbReference>
<name>A0A3P3ZP78_9ZZZZ</name>
<feature type="domain" description="EAL" evidence="1">
    <location>
        <begin position="88"/>
        <end position="342"/>
    </location>
</feature>
<feature type="domain" description="GGDEF" evidence="2">
    <location>
        <begin position="1"/>
        <end position="79"/>
    </location>
</feature>
<dbReference type="SUPFAM" id="SSF55073">
    <property type="entry name" value="Nucleotide cyclase"/>
    <property type="match status" value="1"/>
</dbReference>
<dbReference type="EMBL" id="UOYP01000236">
    <property type="protein sequence ID" value="VAY88486.1"/>
    <property type="molecule type" value="Genomic_DNA"/>
</dbReference>
<dbReference type="Pfam" id="PF00990">
    <property type="entry name" value="GGDEF"/>
    <property type="match status" value="1"/>
</dbReference>
<evidence type="ECO:0000313" key="3">
    <source>
        <dbReference type="EMBL" id="VAY88486.1"/>
    </source>
</evidence>
<evidence type="ECO:0008006" key="4">
    <source>
        <dbReference type="Google" id="ProtNLM"/>
    </source>
</evidence>
<sequence length="346" mass="38882">MSEEPLQAAAQTEVICDKILAAIGRPHLLANYEYQSSASIGITLFCNQAVMVDELLKRADTAMYQAKNAGRNSLRFYDPAMQVVLETRAALETDLRGALGENQFRLHYQMQVGHTGHILGAEVLIRWLHPQRGLVSPLQFIPLAEETGLILPIGRWVLEMACAQLKTWEADPLACNLRLAINVSAPQFHQPDFVEQVRQTFQRHVLNPNQIKFELTESLVLDNISDTIVKMNALRQNGVRFSMDDFGTGYSSLSYLTQLPLDQLKIDQSFVRNIGVKHSDSIIVQTIIGMANNLGMEVIAEGVETEEQRAFLEQHGCVVYQGYLFGKPVPVEEFEEELKNRNDNGQ</sequence>
<dbReference type="AlphaFoldDB" id="A0A3P3ZP78"/>
<dbReference type="InterPro" id="IPR035919">
    <property type="entry name" value="EAL_sf"/>
</dbReference>
<evidence type="ECO:0000259" key="1">
    <source>
        <dbReference type="PROSITE" id="PS50883"/>
    </source>
</evidence>
<protein>
    <recommendedName>
        <fullName evidence="4">Phytochrome-like protein cph2</fullName>
    </recommendedName>
</protein>
<dbReference type="CDD" id="cd01948">
    <property type="entry name" value="EAL"/>
    <property type="match status" value="1"/>
</dbReference>
<dbReference type="SMART" id="SM00052">
    <property type="entry name" value="EAL"/>
    <property type="match status" value="1"/>
</dbReference>
<dbReference type="PROSITE" id="PS50887">
    <property type="entry name" value="GGDEF"/>
    <property type="match status" value="1"/>
</dbReference>
<dbReference type="Gene3D" id="3.20.20.450">
    <property type="entry name" value="EAL domain"/>
    <property type="match status" value="1"/>
</dbReference>
<organism evidence="3">
    <name type="scientific">mine drainage metagenome</name>
    <dbReference type="NCBI Taxonomy" id="410659"/>
    <lineage>
        <taxon>unclassified sequences</taxon>
        <taxon>metagenomes</taxon>
        <taxon>ecological metagenomes</taxon>
    </lineage>
</organism>
<dbReference type="PANTHER" id="PTHR33121:SF70">
    <property type="entry name" value="SIGNALING PROTEIN YKOW"/>
    <property type="match status" value="1"/>
</dbReference>
<dbReference type="GO" id="GO:0071111">
    <property type="term" value="F:cyclic-guanylate-specific phosphodiesterase activity"/>
    <property type="evidence" value="ECO:0007669"/>
    <property type="project" value="InterPro"/>
</dbReference>
<accession>A0A3P3ZP78</accession>
<dbReference type="PANTHER" id="PTHR33121">
    <property type="entry name" value="CYCLIC DI-GMP PHOSPHODIESTERASE PDEF"/>
    <property type="match status" value="1"/>
</dbReference>
<dbReference type="InterPro" id="IPR000160">
    <property type="entry name" value="GGDEF_dom"/>
</dbReference>
<dbReference type="InterPro" id="IPR029787">
    <property type="entry name" value="Nucleotide_cyclase"/>
</dbReference>
<dbReference type="PROSITE" id="PS50883">
    <property type="entry name" value="EAL"/>
    <property type="match status" value="1"/>
</dbReference>
<gene>
    <name evidence="3" type="ORF">CARN8_3100002</name>
</gene>
<dbReference type="InterPro" id="IPR001633">
    <property type="entry name" value="EAL_dom"/>
</dbReference>
<dbReference type="SUPFAM" id="SSF141868">
    <property type="entry name" value="EAL domain-like"/>
    <property type="match status" value="1"/>
</dbReference>
<dbReference type="Gene3D" id="3.30.70.270">
    <property type="match status" value="1"/>
</dbReference>